<feature type="region of interest" description="Disordered" evidence="3">
    <location>
        <begin position="75"/>
        <end position="99"/>
    </location>
</feature>
<proteinExistence type="predicted"/>
<evidence type="ECO:0000313" key="5">
    <source>
        <dbReference type="EMBL" id="KFB47313.1"/>
    </source>
</evidence>
<evidence type="ECO:0000256" key="1">
    <source>
        <dbReference type="PROSITE-ProRule" id="PRU00047"/>
    </source>
</evidence>
<keyword evidence="1" id="KW-0862">Zinc</keyword>
<dbReference type="VEuPathDB" id="VectorBase:ASIS002711"/>
<keyword evidence="1" id="KW-0863">Zinc-finger</keyword>
<dbReference type="SUPFAM" id="SSF57756">
    <property type="entry name" value="Retrovirus zinc finger-like domains"/>
    <property type="match status" value="1"/>
</dbReference>
<evidence type="ECO:0000313" key="6">
    <source>
        <dbReference type="EnsemblMetazoa" id="ASIC015347-PA"/>
    </source>
</evidence>
<evidence type="ECO:0000256" key="2">
    <source>
        <dbReference type="SAM" id="Coils"/>
    </source>
</evidence>
<keyword evidence="7" id="KW-1185">Reference proteome</keyword>
<gene>
    <name evidence="5" type="ORF">ZHAS_00015347</name>
</gene>
<accession>A0A084WAR9</accession>
<dbReference type="GO" id="GO:0003676">
    <property type="term" value="F:nucleic acid binding"/>
    <property type="evidence" value="ECO:0007669"/>
    <property type="project" value="InterPro"/>
</dbReference>
<dbReference type="EMBL" id="KE525330">
    <property type="protein sequence ID" value="KFB47313.1"/>
    <property type="molecule type" value="Genomic_DNA"/>
</dbReference>
<dbReference type="EMBL" id="ATLV01022259">
    <property type="status" value="NOT_ANNOTATED_CDS"/>
    <property type="molecule type" value="Genomic_DNA"/>
</dbReference>
<dbReference type="AlphaFoldDB" id="A0A084WAR9"/>
<organism evidence="5">
    <name type="scientific">Anopheles sinensis</name>
    <name type="common">Mosquito</name>
    <dbReference type="NCBI Taxonomy" id="74873"/>
    <lineage>
        <taxon>Eukaryota</taxon>
        <taxon>Metazoa</taxon>
        <taxon>Ecdysozoa</taxon>
        <taxon>Arthropoda</taxon>
        <taxon>Hexapoda</taxon>
        <taxon>Insecta</taxon>
        <taxon>Pterygota</taxon>
        <taxon>Neoptera</taxon>
        <taxon>Endopterygota</taxon>
        <taxon>Diptera</taxon>
        <taxon>Nematocera</taxon>
        <taxon>Culicoidea</taxon>
        <taxon>Culicidae</taxon>
        <taxon>Anophelinae</taxon>
        <taxon>Anopheles</taxon>
    </lineage>
</organism>
<dbReference type="Proteomes" id="UP000030765">
    <property type="component" value="Unassembled WGS sequence"/>
</dbReference>
<dbReference type="SMART" id="SM00343">
    <property type="entry name" value="ZnF_C2HC"/>
    <property type="match status" value="2"/>
</dbReference>
<dbReference type="GO" id="GO:0008270">
    <property type="term" value="F:zinc ion binding"/>
    <property type="evidence" value="ECO:0007669"/>
    <property type="project" value="UniProtKB-KW"/>
</dbReference>
<dbReference type="EnsemblMetazoa" id="ASIC015347-RA">
    <property type="protein sequence ID" value="ASIC015347-PA"/>
    <property type="gene ID" value="ASIC015347"/>
</dbReference>
<keyword evidence="1" id="KW-0479">Metal-binding</keyword>
<protein>
    <submittedName>
        <fullName evidence="5 6">Gag-like protein</fullName>
    </submittedName>
</protein>
<feature type="compositionally biased region" description="Polar residues" evidence="3">
    <location>
        <begin position="177"/>
        <end position="195"/>
    </location>
</feature>
<keyword evidence="2" id="KW-0175">Coiled coil</keyword>
<feature type="coiled-coil region" evidence="2">
    <location>
        <begin position="41"/>
        <end position="75"/>
    </location>
</feature>
<dbReference type="STRING" id="74873.A0A084WAR9"/>
<dbReference type="Pfam" id="PF00098">
    <property type="entry name" value="zf-CCHC"/>
    <property type="match status" value="2"/>
</dbReference>
<evidence type="ECO:0000313" key="7">
    <source>
        <dbReference type="Proteomes" id="UP000030765"/>
    </source>
</evidence>
<feature type="compositionally biased region" description="Basic and acidic residues" evidence="3">
    <location>
        <begin position="82"/>
        <end position="91"/>
    </location>
</feature>
<feature type="compositionally biased region" description="Basic residues" evidence="3">
    <location>
        <begin position="209"/>
        <end position="220"/>
    </location>
</feature>
<name>A0A084WAR9_ANOSI</name>
<dbReference type="InterPro" id="IPR001878">
    <property type="entry name" value="Znf_CCHC"/>
</dbReference>
<dbReference type="PROSITE" id="PS50158">
    <property type="entry name" value="ZF_CCHC"/>
    <property type="match status" value="2"/>
</dbReference>
<dbReference type="VEuPathDB" id="VectorBase:ASIC015347"/>
<reference evidence="5 7" key="1">
    <citation type="journal article" date="2014" name="BMC Genomics">
        <title>Genome sequence of Anopheles sinensis provides insight into genetics basis of mosquito competence for malaria parasites.</title>
        <authorList>
            <person name="Zhou D."/>
            <person name="Zhang D."/>
            <person name="Ding G."/>
            <person name="Shi L."/>
            <person name="Hou Q."/>
            <person name="Ye Y."/>
            <person name="Xu Y."/>
            <person name="Zhou H."/>
            <person name="Xiong C."/>
            <person name="Li S."/>
            <person name="Yu J."/>
            <person name="Hong S."/>
            <person name="Yu X."/>
            <person name="Zou P."/>
            <person name="Chen C."/>
            <person name="Chang X."/>
            <person name="Wang W."/>
            <person name="Lv Y."/>
            <person name="Sun Y."/>
            <person name="Ma L."/>
            <person name="Shen B."/>
            <person name="Zhu C."/>
        </authorList>
    </citation>
    <scope>NUCLEOTIDE SEQUENCE [LARGE SCALE GENOMIC DNA]</scope>
</reference>
<feature type="domain" description="CCHC-type" evidence="4">
    <location>
        <begin position="402"/>
        <end position="416"/>
    </location>
</feature>
<evidence type="ECO:0000256" key="3">
    <source>
        <dbReference type="SAM" id="MobiDB-lite"/>
    </source>
</evidence>
<evidence type="ECO:0000259" key="4">
    <source>
        <dbReference type="PROSITE" id="PS50158"/>
    </source>
</evidence>
<feature type="region of interest" description="Disordered" evidence="3">
    <location>
        <begin position="176"/>
        <end position="221"/>
    </location>
</feature>
<sequence>MVPATAKVLVPKTGDQPLSLEMENEILASEPSVEPVSRLQVSALADSVAALTNQCEQMMRQIKILVEQMQEMQKTSMSSVQREAKRQEKQWRSQQQQQQFNRGVTLDELYRQREEQRRLENDSMRLLHEQQIRELDVRQEQQRVTDMLELRRQQQVVPVVQSNDAWSVVASCGTRKLPSQQQPLPTAKQSSSQQPRPAPANIIIGGPAPKRKRRPRKKKPRLDAVKVTALNEATYKDLYMAVRGNWELDDAFERPRRTGDKELTLYLNKAVDSGAALTQVSQAVGQTASAKLLTEMTTVEMKGVDMLVTVAEVAEAVEMSTGIQVAVTSILMRTRGDGLQVARMRVARRASKAVLCKVLQIEYTRVRMQELPPVPIESQRCFRCKERGHHSRDCKGVDRPDRCFNCGSNEHFAANCIVPTRCMACLGPHVVGI</sequence>
<reference evidence="6" key="2">
    <citation type="submission" date="2020-05" db="UniProtKB">
        <authorList>
            <consortium name="EnsemblMetazoa"/>
        </authorList>
    </citation>
    <scope>IDENTIFICATION</scope>
</reference>
<dbReference type="InterPro" id="IPR036875">
    <property type="entry name" value="Znf_CCHC_sf"/>
</dbReference>
<dbReference type="Gene3D" id="4.10.60.10">
    <property type="entry name" value="Zinc finger, CCHC-type"/>
    <property type="match status" value="1"/>
</dbReference>
<dbReference type="OrthoDB" id="7744881at2759"/>
<feature type="domain" description="CCHC-type" evidence="4">
    <location>
        <begin position="380"/>
        <end position="395"/>
    </location>
</feature>